<feature type="chain" id="PRO_5031516658" evidence="3">
    <location>
        <begin position="29"/>
        <end position="296"/>
    </location>
</feature>
<evidence type="ECO:0000256" key="2">
    <source>
        <dbReference type="SAM" id="Phobius"/>
    </source>
</evidence>
<protein>
    <submittedName>
        <fullName evidence="4">Peptidase</fullName>
    </submittedName>
</protein>
<evidence type="ECO:0000313" key="4">
    <source>
        <dbReference type="EMBL" id="NKY21333.1"/>
    </source>
</evidence>
<keyword evidence="5" id="KW-1185">Reference proteome</keyword>
<dbReference type="RefSeq" id="WP_168628438.1">
    <property type="nucleotide sequence ID" value="NZ_BONL01000003.1"/>
</dbReference>
<gene>
    <name evidence="4" type="ORF">HGA03_01490</name>
</gene>
<feature type="region of interest" description="Disordered" evidence="1">
    <location>
        <begin position="46"/>
        <end position="71"/>
    </location>
</feature>
<sequence>MARHHRRRGLAILMALTLAWLVLGPVQAASATPARVTTASADLARAAVDPDDPDARVQAEDSGSADTDPGAVVQPIDPSTACQQPTQSYAPLGICQLVIAQAQAVCVGGAPVLDYAVEPEGTPNTTVTLTWQNPGGPDVVMAGLPLSGRVLWPGTVIENGVVVDWPGWTTLPDGSYLPGDEYDWVRPDVGLLFEVNPSATTVVSYPPESASCANPDPITPLGGGEQPVRTVAGTVSAAPALGVTATATHRVVAVQAPTLAETGANSSVQLRLAVALVLAGVVLVLIPLTGRRRARV</sequence>
<organism evidence="4 5">
    <name type="scientific">Cellulomonas denverensis</name>
    <dbReference type="NCBI Taxonomy" id="264297"/>
    <lineage>
        <taxon>Bacteria</taxon>
        <taxon>Bacillati</taxon>
        <taxon>Actinomycetota</taxon>
        <taxon>Actinomycetes</taxon>
        <taxon>Micrococcales</taxon>
        <taxon>Cellulomonadaceae</taxon>
        <taxon>Cellulomonas</taxon>
    </lineage>
</organism>
<keyword evidence="2" id="KW-1133">Transmembrane helix</keyword>
<evidence type="ECO:0000256" key="1">
    <source>
        <dbReference type="SAM" id="MobiDB-lite"/>
    </source>
</evidence>
<accession>A0A7X6KSG8</accession>
<dbReference type="Proteomes" id="UP000581206">
    <property type="component" value="Unassembled WGS sequence"/>
</dbReference>
<keyword evidence="2" id="KW-0472">Membrane</keyword>
<dbReference type="AlphaFoldDB" id="A0A7X6KSG8"/>
<name>A0A7X6KSG8_9CELL</name>
<comment type="caution">
    <text evidence="4">The sequence shown here is derived from an EMBL/GenBank/DDBJ whole genome shotgun (WGS) entry which is preliminary data.</text>
</comment>
<reference evidence="4 5" key="1">
    <citation type="submission" date="2020-04" db="EMBL/GenBank/DDBJ databases">
        <title>MicrobeNet Type strains.</title>
        <authorList>
            <person name="Nicholson A.C."/>
        </authorList>
    </citation>
    <scope>NUCLEOTIDE SEQUENCE [LARGE SCALE GENOMIC DNA]</scope>
    <source>
        <strain evidence="4 5">ATCC BAA-788</strain>
    </source>
</reference>
<keyword evidence="2" id="KW-0812">Transmembrane</keyword>
<feature type="signal peptide" evidence="3">
    <location>
        <begin position="1"/>
        <end position="28"/>
    </location>
</feature>
<feature type="transmembrane region" description="Helical" evidence="2">
    <location>
        <begin position="270"/>
        <end position="290"/>
    </location>
</feature>
<dbReference type="EMBL" id="JAAXOX010000001">
    <property type="protein sequence ID" value="NKY21333.1"/>
    <property type="molecule type" value="Genomic_DNA"/>
</dbReference>
<evidence type="ECO:0000256" key="3">
    <source>
        <dbReference type="SAM" id="SignalP"/>
    </source>
</evidence>
<proteinExistence type="predicted"/>
<keyword evidence="3" id="KW-0732">Signal</keyword>
<evidence type="ECO:0000313" key="5">
    <source>
        <dbReference type="Proteomes" id="UP000581206"/>
    </source>
</evidence>